<evidence type="ECO:0000313" key="3">
    <source>
        <dbReference type="Proteomes" id="UP001500840"/>
    </source>
</evidence>
<gene>
    <name evidence="2" type="ORF">GCM10023156_59880</name>
</gene>
<keyword evidence="3" id="KW-1185">Reference proteome</keyword>
<name>A0ABP8NK91_9BACT</name>
<comment type="caution">
    <text evidence="2">The sequence shown here is derived from an EMBL/GenBank/DDBJ whole genome shotgun (WGS) entry which is preliminary data.</text>
</comment>
<feature type="transmembrane region" description="Helical" evidence="1">
    <location>
        <begin position="258"/>
        <end position="276"/>
    </location>
</feature>
<sequence length="484" mass="52434">MSLYFFVSSQRQLTEGTPWAETIADSIDAEIVLVVLGQDRNTLAEQARKTLQASSSIKTIEIVDEDIDSVLNHIRVKKSSLVLIVKDEHDEPFQRSLFERSPVQTLWLRINGAPPTSSSRVYDFDVPTQAETQRISKRLLGHPAHSPLLENDPPSDTDVPKWLEQESVRLEGERCGSGDLVWIVYGRTPADEKRYAAARALLKESSKASIALISKGETFSESLASRLRYWATHVAEPVTREQRVELSQSLTEGSQPSWEFLGLISASAMLAAFGLLQDSAAVIIGAMLIAPLMTPILGAGLALTHGNRPLFQSASNAIVIGFLGALSSSFLFGCLVVLLQTPEITPEMWARCKPSALDFCVGLVGGMAASYARTRSHLSSALAGAAIAAALVPPISTAGLQLAFRLTQGAESPIWASGQGTPIFGPVLLVSVNVLTIMIGSSFVLYARGMRVDRAFTIGQRWAGRMTILLVTLMLLVLVWTLGH</sequence>
<dbReference type="PANTHER" id="PTHR20992">
    <property type="entry name" value="AT15442P-RELATED"/>
    <property type="match status" value="1"/>
</dbReference>
<accession>A0ABP8NK91</accession>
<proteinExistence type="predicted"/>
<dbReference type="EMBL" id="BAABGA010000099">
    <property type="protein sequence ID" value="GAA4468640.1"/>
    <property type="molecule type" value="Genomic_DNA"/>
</dbReference>
<dbReference type="RefSeq" id="WP_345327346.1">
    <property type="nucleotide sequence ID" value="NZ_BAABGA010000099.1"/>
</dbReference>
<dbReference type="PANTHER" id="PTHR20992:SF9">
    <property type="entry name" value="AT15442P-RELATED"/>
    <property type="match status" value="1"/>
</dbReference>
<feature type="transmembrane region" description="Helical" evidence="1">
    <location>
        <begin position="381"/>
        <end position="403"/>
    </location>
</feature>
<organism evidence="2 3">
    <name type="scientific">Novipirellula rosea</name>
    <dbReference type="NCBI Taxonomy" id="1031540"/>
    <lineage>
        <taxon>Bacteria</taxon>
        <taxon>Pseudomonadati</taxon>
        <taxon>Planctomycetota</taxon>
        <taxon>Planctomycetia</taxon>
        <taxon>Pirellulales</taxon>
        <taxon>Pirellulaceae</taxon>
        <taxon>Novipirellula</taxon>
    </lineage>
</organism>
<dbReference type="InterPro" id="IPR005240">
    <property type="entry name" value="DUF389"/>
</dbReference>
<keyword evidence="1" id="KW-0812">Transmembrane</keyword>
<protein>
    <submittedName>
        <fullName evidence="2">DUF389 domain-containing protein</fullName>
    </submittedName>
</protein>
<evidence type="ECO:0000313" key="2">
    <source>
        <dbReference type="EMBL" id="GAA4468640.1"/>
    </source>
</evidence>
<keyword evidence="1" id="KW-0472">Membrane</keyword>
<dbReference type="Proteomes" id="UP001500840">
    <property type="component" value="Unassembled WGS sequence"/>
</dbReference>
<feature type="transmembrane region" description="Helical" evidence="1">
    <location>
        <begin position="283"/>
        <end position="305"/>
    </location>
</feature>
<dbReference type="Pfam" id="PF04087">
    <property type="entry name" value="DUF389"/>
    <property type="match status" value="1"/>
</dbReference>
<feature type="transmembrane region" description="Helical" evidence="1">
    <location>
        <begin position="317"/>
        <end position="339"/>
    </location>
</feature>
<feature type="transmembrane region" description="Helical" evidence="1">
    <location>
        <begin position="466"/>
        <end position="483"/>
    </location>
</feature>
<feature type="transmembrane region" description="Helical" evidence="1">
    <location>
        <begin position="423"/>
        <end position="446"/>
    </location>
</feature>
<keyword evidence="1" id="KW-1133">Transmembrane helix</keyword>
<reference evidence="3" key="1">
    <citation type="journal article" date="2019" name="Int. J. Syst. Evol. Microbiol.">
        <title>The Global Catalogue of Microorganisms (GCM) 10K type strain sequencing project: providing services to taxonomists for standard genome sequencing and annotation.</title>
        <authorList>
            <consortium name="The Broad Institute Genomics Platform"/>
            <consortium name="The Broad Institute Genome Sequencing Center for Infectious Disease"/>
            <person name="Wu L."/>
            <person name="Ma J."/>
        </authorList>
    </citation>
    <scope>NUCLEOTIDE SEQUENCE [LARGE SCALE GENOMIC DNA]</scope>
    <source>
        <strain evidence="3">JCM 17759</strain>
    </source>
</reference>
<evidence type="ECO:0000256" key="1">
    <source>
        <dbReference type="SAM" id="Phobius"/>
    </source>
</evidence>